<reference evidence="2 3" key="1">
    <citation type="submission" date="2013-01" db="EMBL/GenBank/DDBJ databases">
        <authorList>
            <person name="Fiebig A."/>
            <person name="Goeker M."/>
            <person name="Klenk H.-P.P."/>
        </authorList>
    </citation>
    <scope>NUCLEOTIDE SEQUENCE [LARGE SCALE GENOMIC DNA]</scope>
    <source>
        <strain evidence="2 3">DSM 17069</strain>
    </source>
</reference>
<dbReference type="Proteomes" id="UP000030021">
    <property type="component" value="Unassembled WGS sequence"/>
</dbReference>
<dbReference type="RefSeq" id="WP_245875194.1">
    <property type="nucleotide sequence ID" value="NZ_KN293982.1"/>
</dbReference>
<accession>A0A0A0HIH3</accession>
<evidence type="ECO:0000313" key="3">
    <source>
        <dbReference type="Proteomes" id="UP000030021"/>
    </source>
</evidence>
<evidence type="ECO:0000313" key="2">
    <source>
        <dbReference type="EMBL" id="KGM86479.1"/>
    </source>
</evidence>
<gene>
    <name evidence="2" type="ORF">rosmuc_03621</name>
</gene>
<organism evidence="2 3">
    <name type="scientific">Roseovarius mucosus DSM 17069</name>
    <dbReference type="NCBI Taxonomy" id="1288298"/>
    <lineage>
        <taxon>Bacteria</taxon>
        <taxon>Pseudomonadati</taxon>
        <taxon>Pseudomonadota</taxon>
        <taxon>Alphaproteobacteria</taxon>
        <taxon>Rhodobacterales</taxon>
        <taxon>Roseobacteraceae</taxon>
        <taxon>Roseovarius</taxon>
    </lineage>
</organism>
<dbReference type="EMBL" id="AONH01000017">
    <property type="protein sequence ID" value="KGM86479.1"/>
    <property type="molecule type" value="Genomic_DNA"/>
</dbReference>
<feature type="region of interest" description="Disordered" evidence="1">
    <location>
        <begin position="30"/>
        <end position="57"/>
    </location>
</feature>
<feature type="compositionally biased region" description="Basic and acidic residues" evidence="1">
    <location>
        <begin position="32"/>
        <end position="43"/>
    </location>
</feature>
<proteinExistence type="predicted"/>
<evidence type="ECO:0000256" key="1">
    <source>
        <dbReference type="SAM" id="MobiDB-lite"/>
    </source>
</evidence>
<sequence>MEGRSPGDLFGKEGVLSELMKVLAERALTTEMEEHLGGERDEGTPEGEVQVPDRAGL</sequence>
<protein>
    <recommendedName>
        <fullName evidence="4">Transposase</fullName>
    </recommendedName>
</protein>
<comment type="caution">
    <text evidence="2">The sequence shown here is derived from an EMBL/GenBank/DDBJ whole genome shotgun (WGS) entry which is preliminary data.</text>
</comment>
<name>A0A0A0HIH3_9RHOB</name>
<dbReference type="HOGENOM" id="CLU_2993931_0_0_5"/>
<evidence type="ECO:0008006" key="4">
    <source>
        <dbReference type="Google" id="ProtNLM"/>
    </source>
</evidence>
<dbReference type="PATRIC" id="fig|1288298.3.peg.3629"/>
<dbReference type="AlphaFoldDB" id="A0A0A0HIH3"/>